<evidence type="ECO:0000313" key="2">
    <source>
        <dbReference type="Proteomes" id="UP000287651"/>
    </source>
</evidence>
<dbReference type="EMBL" id="AMZH03000130">
    <property type="protein sequence ID" value="RRT85366.1"/>
    <property type="molecule type" value="Genomic_DNA"/>
</dbReference>
<gene>
    <name evidence="1" type="ORF">B296_00005044</name>
</gene>
<dbReference type="Proteomes" id="UP000287651">
    <property type="component" value="Unassembled WGS sequence"/>
</dbReference>
<organism evidence="1 2">
    <name type="scientific">Ensete ventricosum</name>
    <name type="common">Abyssinian banana</name>
    <name type="synonym">Musa ensete</name>
    <dbReference type="NCBI Taxonomy" id="4639"/>
    <lineage>
        <taxon>Eukaryota</taxon>
        <taxon>Viridiplantae</taxon>
        <taxon>Streptophyta</taxon>
        <taxon>Embryophyta</taxon>
        <taxon>Tracheophyta</taxon>
        <taxon>Spermatophyta</taxon>
        <taxon>Magnoliopsida</taxon>
        <taxon>Liliopsida</taxon>
        <taxon>Zingiberales</taxon>
        <taxon>Musaceae</taxon>
        <taxon>Ensete</taxon>
    </lineage>
</organism>
<protein>
    <submittedName>
        <fullName evidence="1">Uncharacterized protein</fullName>
    </submittedName>
</protein>
<accession>A0A427BAF9</accession>
<sequence length="174" mass="18952">MTRAVAVGLARRPDGATSDADVAIDPIFNCADVPPPWMSAWLSTWHGPRNELSRFVAEKRCLTTLKVEDAAVTSIVSCYTSLELLDLSGSSISDSGIHMICKVLPETLSRLLLALCPNITSKDHMKVADFFLVDPFIHPPPEMLKWLPRLGNTLHALIKSSHCACSPSTALSLK</sequence>
<evidence type="ECO:0000313" key="1">
    <source>
        <dbReference type="EMBL" id="RRT85366.1"/>
    </source>
</evidence>
<reference evidence="1 2" key="1">
    <citation type="journal article" date="2014" name="Agronomy (Basel)">
        <title>A Draft Genome Sequence for Ensete ventricosum, the Drought-Tolerant Tree Against Hunger.</title>
        <authorList>
            <person name="Harrison J."/>
            <person name="Moore K.A."/>
            <person name="Paszkiewicz K."/>
            <person name="Jones T."/>
            <person name="Grant M."/>
            <person name="Ambacheew D."/>
            <person name="Muzemil S."/>
            <person name="Studholme D.J."/>
        </authorList>
    </citation>
    <scope>NUCLEOTIDE SEQUENCE [LARGE SCALE GENOMIC DNA]</scope>
</reference>
<comment type="caution">
    <text evidence="1">The sequence shown here is derived from an EMBL/GenBank/DDBJ whole genome shotgun (WGS) entry which is preliminary data.</text>
</comment>
<dbReference type="InterPro" id="IPR032675">
    <property type="entry name" value="LRR_dom_sf"/>
</dbReference>
<dbReference type="SUPFAM" id="SSF52047">
    <property type="entry name" value="RNI-like"/>
    <property type="match status" value="1"/>
</dbReference>
<name>A0A427BAF9_ENSVE</name>
<dbReference type="AlphaFoldDB" id="A0A427BAF9"/>
<dbReference type="Gene3D" id="3.80.10.10">
    <property type="entry name" value="Ribonuclease Inhibitor"/>
    <property type="match status" value="1"/>
</dbReference>
<proteinExistence type="predicted"/>